<sequence>MAITADDEPGRADRNDVRRANLALVLRTLRERGPRSRARIAEDTGLTKASASSLVAELEERGLVRGGELEQTGHTGRPGLAYGLSGATYGVGVEIGVDYLSAVAVDLTGTVRLSRRLALDVRAAAPEAVLDAAADLVRQTVRTTALRGCRPVGLVVAAPGVVEEGTGRVRYASGLDWHDVEVGAGLRRRLARHRFPVAVDNDVKLAAAAEWACGVAAGTRDLAYLSGEAGVGAGLVLGGRLVRGARGFSGEIGHLPLDPTGRRCACGRRGCWETMVGLGTLLALAADPGDPVRDPATDVEARVAEIRARADAGDPRTLAALDRVGTDLGLGASVLVNMANPEVLVLGGYFALLGDHLLAGVTRELAARVIAPDLGGCRVALSTLGFTAAARGGAHTALERVFTDPLSVD</sequence>
<proteinExistence type="inferred from homology"/>
<accession>A0ABW2TP94</accession>
<gene>
    <name evidence="3" type="ORF">ACFQV2_17135</name>
</gene>
<dbReference type="SUPFAM" id="SSF53067">
    <property type="entry name" value="Actin-like ATPase domain"/>
    <property type="match status" value="1"/>
</dbReference>
<dbReference type="CDD" id="cd24076">
    <property type="entry name" value="ASKHA_ATPase_ROK_BsXylR-like"/>
    <property type="match status" value="1"/>
</dbReference>
<evidence type="ECO:0000256" key="1">
    <source>
        <dbReference type="ARBA" id="ARBA00006479"/>
    </source>
</evidence>
<dbReference type="Proteomes" id="UP001596512">
    <property type="component" value="Unassembled WGS sequence"/>
</dbReference>
<dbReference type="InterPro" id="IPR036390">
    <property type="entry name" value="WH_DNA-bd_sf"/>
</dbReference>
<reference evidence="4" key="1">
    <citation type="journal article" date="2019" name="Int. J. Syst. Evol. Microbiol.">
        <title>The Global Catalogue of Microorganisms (GCM) 10K type strain sequencing project: providing services to taxonomists for standard genome sequencing and annotation.</title>
        <authorList>
            <consortium name="The Broad Institute Genomics Platform"/>
            <consortium name="The Broad Institute Genome Sequencing Center for Infectious Disease"/>
            <person name="Wu L."/>
            <person name="Ma J."/>
        </authorList>
    </citation>
    <scope>NUCLEOTIDE SEQUENCE [LARGE SCALE GENOMIC DNA]</scope>
    <source>
        <strain evidence="4">JCM 17695</strain>
    </source>
</reference>
<dbReference type="InterPro" id="IPR043129">
    <property type="entry name" value="ATPase_NBD"/>
</dbReference>
<feature type="domain" description="HTH iclR-type" evidence="2">
    <location>
        <begin position="24"/>
        <end position="65"/>
    </location>
</feature>
<evidence type="ECO:0000313" key="4">
    <source>
        <dbReference type="Proteomes" id="UP001596512"/>
    </source>
</evidence>
<protein>
    <submittedName>
        <fullName evidence="3">ROK family protein</fullName>
    </submittedName>
</protein>
<dbReference type="InterPro" id="IPR005471">
    <property type="entry name" value="Tscrpt_reg_IclR_N"/>
</dbReference>
<dbReference type="EMBL" id="JBHTEY010000004">
    <property type="protein sequence ID" value="MFC7614984.1"/>
    <property type="molecule type" value="Genomic_DNA"/>
</dbReference>
<evidence type="ECO:0000259" key="2">
    <source>
        <dbReference type="Pfam" id="PF09339"/>
    </source>
</evidence>
<dbReference type="SUPFAM" id="SSF46785">
    <property type="entry name" value="Winged helix' DNA-binding domain"/>
    <property type="match status" value="1"/>
</dbReference>
<organism evidence="3 4">
    <name type="scientific">Actinokineospora soli</name>
    <dbReference type="NCBI Taxonomy" id="1048753"/>
    <lineage>
        <taxon>Bacteria</taxon>
        <taxon>Bacillati</taxon>
        <taxon>Actinomycetota</taxon>
        <taxon>Actinomycetes</taxon>
        <taxon>Pseudonocardiales</taxon>
        <taxon>Pseudonocardiaceae</taxon>
        <taxon>Actinokineospora</taxon>
    </lineage>
</organism>
<dbReference type="Pfam" id="PF09339">
    <property type="entry name" value="HTH_IclR"/>
    <property type="match status" value="1"/>
</dbReference>
<dbReference type="InterPro" id="IPR000600">
    <property type="entry name" value="ROK"/>
</dbReference>
<evidence type="ECO:0000313" key="3">
    <source>
        <dbReference type="EMBL" id="MFC7614984.1"/>
    </source>
</evidence>
<dbReference type="PANTHER" id="PTHR18964">
    <property type="entry name" value="ROK (REPRESSOR, ORF, KINASE) FAMILY"/>
    <property type="match status" value="1"/>
</dbReference>
<comment type="caution">
    <text evidence="3">The sequence shown here is derived from an EMBL/GenBank/DDBJ whole genome shotgun (WGS) entry which is preliminary data.</text>
</comment>
<keyword evidence="4" id="KW-1185">Reference proteome</keyword>
<comment type="similarity">
    <text evidence="1">Belongs to the ROK (NagC/XylR) family.</text>
</comment>
<dbReference type="Gene3D" id="3.30.420.40">
    <property type="match status" value="2"/>
</dbReference>
<dbReference type="PANTHER" id="PTHR18964:SF149">
    <property type="entry name" value="BIFUNCTIONAL UDP-N-ACETYLGLUCOSAMINE 2-EPIMERASE_N-ACETYLMANNOSAMINE KINASE"/>
    <property type="match status" value="1"/>
</dbReference>
<name>A0ABW2TP94_9PSEU</name>
<dbReference type="Pfam" id="PF00480">
    <property type="entry name" value="ROK"/>
    <property type="match status" value="1"/>
</dbReference>
<dbReference type="Gene3D" id="1.10.10.10">
    <property type="entry name" value="Winged helix-like DNA-binding domain superfamily/Winged helix DNA-binding domain"/>
    <property type="match status" value="1"/>
</dbReference>
<dbReference type="InterPro" id="IPR036388">
    <property type="entry name" value="WH-like_DNA-bd_sf"/>
</dbReference>